<dbReference type="EMBL" id="QUTF01009368">
    <property type="protein sequence ID" value="RHZ36093.1"/>
    <property type="molecule type" value="Genomic_DNA"/>
</dbReference>
<protein>
    <recommendedName>
        <fullName evidence="4">RRM domain-containing protein</fullName>
    </recommendedName>
</protein>
<proteinExistence type="inferred from homology"/>
<evidence type="ECO:0000313" key="5">
    <source>
        <dbReference type="EMBL" id="RHY20372.1"/>
    </source>
</evidence>
<dbReference type="CDD" id="cd00590">
    <property type="entry name" value="RRM_SF"/>
    <property type="match status" value="1"/>
</dbReference>
<feature type="region of interest" description="Disordered" evidence="3">
    <location>
        <begin position="1"/>
        <end position="41"/>
    </location>
</feature>
<evidence type="ECO:0000256" key="1">
    <source>
        <dbReference type="ARBA" id="ARBA00010080"/>
    </source>
</evidence>
<feature type="compositionally biased region" description="Basic and acidic residues" evidence="3">
    <location>
        <begin position="278"/>
        <end position="295"/>
    </location>
</feature>
<reference evidence="8 9" key="1">
    <citation type="submission" date="2018-08" db="EMBL/GenBank/DDBJ databases">
        <title>Aphanomyces genome sequencing and annotation.</title>
        <authorList>
            <person name="Minardi D."/>
            <person name="Oidtmann B."/>
            <person name="Van Der Giezen M."/>
            <person name="Studholme D.J."/>
        </authorList>
    </citation>
    <scope>NUCLEOTIDE SEQUENCE [LARGE SCALE GENOMIC DNA]</scope>
    <source>
        <strain evidence="7 10">FDL457</strain>
        <strain evidence="6 9">Si</strain>
        <strain evidence="5 8">Yx</strain>
    </source>
</reference>
<dbReference type="Proteomes" id="UP000266239">
    <property type="component" value="Unassembled WGS sequence"/>
</dbReference>
<name>A0A397BLX4_APHAT</name>
<dbReference type="GO" id="GO:0017148">
    <property type="term" value="P:negative regulation of translation"/>
    <property type="evidence" value="ECO:0007669"/>
    <property type="project" value="TreeGrafter"/>
</dbReference>
<dbReference type="SUPFAM" id="SSF48452">
    <property type="entry name" value="TPR-like"/>
    <property type="match status" value="2"/>
</dbReference>
<dbReference type="Gene3D" id="1.25.40.10">
    <property type="entry name" value="Tetratricopeptide repeat domain"/>
    <property type="match status" value="2"/>
</dbReference>
<dbReference type="EMBL" id="QUTA01004274">
    <property type="protein sequence ID" value="RHY20372.1"/>
    <property type="molecule type" value="Genomic_DNA"/>
</dbReference>
<dbReference type="Gene3D" id="3.30.70.330">
    <property type="match status" value="1"/>
</dbReference>
<dbReference type="GO" id="GO:0006402">
    <property type="term" value="P:mRNA catabolic process"/>
    <property type="evidence" value="ECO:0007669"/>
    <property type="project" value="TreeGrafter"/>
</dbReference>
<dbReference type="Proteomes" id="UP000286510">
    <property type="component" value="Unassembled WGS sequence"/>
</dbReference>
<evidence type="ECO:0000256" key="2">
    <source>
        <dbReference type="PROSITE-ProRule" id="PRU00176"/>
    </source>
</evidence>
<feature type="domain" description="RRM" evidence="4">
    <location>
        <begin position="111"/>
        <end position="181"/>
    </location>
</feature>
<gene>
    <name evidence="5" type="ORF">DYB25_003330</name>
    <name evidence="7" type="ORF">DYB26_000341</name>
    <name evidence="6" type="ORF">DYB34_000611</name>
</gene>
<comment type="caution">
    <text evidence="5">The sequence shown here is derived from an EMBL/GenBank/DDBJ whole genome shotgun (WGS) entry which is preliminary data.</text>
</comment>
<evidence type="ECO:0000313" key="10">
    <source>
        <dbReference type="Proteomes" id="UP000286510"/>
    </source>
</evidence>
<evidence type="ECO:0000313" key="9">
    <source>
        <dbReference type="Proteomes" id="UP000283543"/>
    </source>
</evidence>
<accession>A0A397BLX4</accession>
<dbReference type="SUPFAM" id="SSF54928">
    <property type="entry name" value="RNA-binding domain, RBD"/>
    <property type="match status" value="1"/>
</dbReference>
<dbReference type="GO" id="GO:0003723">
    <property type="term" value="F:RNA binding"/>
    <property type="evidence" value="ECO:0007669"/>
    <property type="project" value="UniProtKB-UniRule"/>
</dbReference>
<evidence type="ECO:0000313" key="6">
    <source>
        <dbReference type="EMBL" id="RHY60799.1"/>
    </source>
</evidence>
<dbReference type="GO" id="GO:0030014">
    <property type="term" value="C:CCR4-NOT complex"/>
    <property type="evidence" value="ECO:0007669"/>
    <property type="project" value="InterPro"/>
</dbReference>
<feature type="region of interest" description="Disordered" evidence="3">
    <location>
        <begin position="278"/>
        <end position="306"/>
    </location>
</feature>
<dbReference type="PANTHER" id="PTHR12979:SF5">
    <property type="entry name" value="CCR4-NOT TRANSCRIPTION COMPLEX SUBUNIT 10"/>
    <property type="match status" value="1"/>
</dbReference>
<comment type="similarity">
    <text evidence="1">Belongs to the CNOT10 family.</text>
</comment>
<dbReference type="SMART" id="SM00360">
    <property type="entry name" value="RRM"/>
    <property type="match status" value="1"/>
</dbReference>
<feature type="region of interest" description="Disordered" evidence="3">
    <location>
        <begin position="59"/>
        <end position="103"/>
    </location>
</feature>
<dbReference type="Proteomes" id="UP000283543">
    <property type="component" value="Unassembled WGS sequence"/>
</dbReference>
<dbReference type="VEuPathDB" id="FungiDB:H257_00089"/>
<dbReference type="VEuPathDB" id="FungiDB:H257_00088"/>
<organism evidence="5 8">
    <name type="scientific">Aphanomyces astaci</name>
    <name type="common">Crayfish plague agent</name>
    <dbReference type="NCBI Taxonomy" id="112090"/>
    <lineage>
        <taxon>Eukaryota</taxon>
        <taxon>Sar</taxon>
        <taxon>Stramenopiles</taxon>
        <taxon>Oomycota</taxon>
        <taxon>Saprolegniomycetes</taxon>
        <taxon>Saprolegniales</taxon>
        <taxon>Verrucalvaceae</taxon>
        <taxon>Aphanomyces</taxon>
    </lineage>
</organism>
<evidence type="ECO:0000256" key="3">
    <source>
        <dbReference type="SAM" id="MobiDB-lite"/>
    </source>
</evidence>
<dbReference type="Pfam" id="PF00076">
    <property type="entry name" value="RRM_1"/>
    <property type="match status" value="1"/>
</dbReference>
<feature type="compositionally biased region" description="Basic residues" evidence="3">
    <location>
        <begin position="1"/>
        <end position="15"/>
    </location>
</feature>
<dbReference type="InterPro" id="IPR035979">
    <property type="entry name" value="RBD_domain_sf"/>
</dbReference>
<evidence type="ECO:0000259" key="4">
    <source>
        <dbReference type="PROSITE" id="PS50102"/>
    </source>
</evidence>
<dbReference type="InterPro" id="IPR011990">
    <property type="entry name" value="TPR-like_helical_dom_sf"/>
</dbReference>
<dbReference type="PANTHER" id="PTHR12979">
    <property type="entry name" value="CCR4-NOT TRANSCRIPTION COMPLEX SUBUNIT 10"/>
    <property type="match status" value="1"/>
</dbReference>
<dbReference type="EMBL" id="QUTB01004614">
    <property type="protein sequence ID" value="RHY60799.1"/>
    <property type="molecule type" value="Genomic_DNA"/>
</dbReference>
<feature type="region of interest" description="Disordered" evidence="3">
    <location>
        <begin position="191"/>
        <end position="253"/>
    </location>
</feature>
<dbReference type="AlphaFoldDB" id="A0A397BLX4"/>
<feature type="compositionally biased region" description="Gly residues" evidence="3">
    <location>
        <begin position="212"/>
        <end position="221"/>
    </location>
</feature>
<dbReference type="InterPro" id="IPR000504">
    <property type="entry name" value="RRM_dom"/>
</dbReference>
<dbReference type="PROSITE" id="PS50102">
    <property type="entry name" value="RRM"/>
    <property type="match status" value="1"/>
</dbReference>
<evidence type="ECO:0000313" key="8">
    <source>
        <dbReference type="Proteomes" id="UP000266239"/>
    </source>
</evidence>
<dbReference type="InterPro" id="IPR039740">
    <property type="entry name" value="CNOT10"/>
</dbReference>
<sequence length="911" mass="97781">MGVTCRYRHSPKNNKPKPTAKPVKLDDEGEQAVAPADSGAPKSWASLFASKKVSAVAAVASTKVESPRKKQQTAGATPSWDDEPAATAGAVPPPPAPAASSSGKPARPVYFSLFIKQVPATTTANDLKDLFGSYGKIGSVNVLEGKGHAFVDFYDEESVKNVLAALADGVQFSVHDQVLHVAERIAKDKASFTSGGRGGGRGRGNSTDYPAGGRGGGGRGGPFNPRPKDAAGRPNGTAPVGGRDNKSGGRGGRGATCAAFRAGKYLDVVELLTQLSSWEDRGRSSHDDKKGKDKNSSGGNGGPMKTRVQHNLALSQLLAGKTKFSDFESAVLHLLSEMQVSVSQMQQQSSDQSSVLGMKTRKDNKYWEDDQLLEFDGQANRPHGGSIFSGVNLSFQTLAMERDASLLRYNLALVYFRQKKYAAAASLLDVLLRAIEPMDENVAMHICFLYLDVILHSSRSSSVTEAAAPSSALRQKADALVSYLESPHMFNGLVPLPVSDKKPTKASVAAATAHDAHVVEFKFRLHLYKSKLALLHDNLKGAKKDVKTAMEIFQRDIKPVKGDGVAGVLAPIVGGIGSIYVPPSAAFQNSSALFLKAQLDSAQAEILYNNGLQLLVLKKYALAFRCLHAASKLMFNRPKLWLRLGECCTASYAAQRETLPSEYKNSLVSSVVGHGAHRRVVLPTRPPTEDVAATSAVDNMASLTSDVPTLSLPFAVKCFRNALLLSQQVLETTSKPREDTAELTPDSSGVSLEDSLELLRQKALVNLAYAYLSMNAPELAIHTAKELLSMPTCTPAHRFLVRSYYAEALCLLSRSAEASVHLKLNDMLSLADAYAREAKADTAAVHANLHVNNATVAILQKNMPQAEQSVAQAVRLAPTSRHSLELLVYILLRKGHSNKAMQILKEARVVT</sequence>
<evidence type="ECO:0000313" key="7">
    <source>
        <dbReference type="EMBL" id="RHZ36093.1"/>
    </source>
</evidence>
<dbReference type="InterPro" id="IPR012677">
    <property type="entry name" value="Nucleotide-bd_a/b_plait_sf"/>
</dbReference>
<keyword evidence="2" id="KW-0694">RNA-binding</keyword>